<keyword evidence="1" id="KW-1133">Transmembrane helix</keyword>
<reference evidence="2 3" key="1">
    <citation type="submission" date="2020-05" db="EMBL/GenBank/DDBJ databases">
        <title>Horizontal transmission and recombination maintain forever young bacterial symbiont genomes.</title>
        <authorList>
            <person name="Russell S.L."/>
            <person name="Pepper-Tunick E."/>
            <person name="Svedberg J."/>
            <person name="Byrne A."/>
            <person name="Ruelas Castillo J."/>
            <person name="Vollmers C."/>
            <person name="Beinart R.A."/>
            <person name="Corbett-Detig R."/>
        </authorList>
    </citation>
    <scope>NUCLEOTIDE SEQUENCE [LARGE SCALE GENOMIC DNA]</scope>
    <source>
        <strain evidence="2">4727-3</strain>
    </source>
</reference>
<protein>
    <submittedName>
        <fullName evidence="2">Uncharacterized protein</fullName>
    </submittedName>
</protein>
<feature type="transmembrane region" description="Helical" evidence="1">
    <location>
        <begin position="85"/>
        <end position="103"/>
    </location>
</feature>
<gene>
    <name evidence="2" type="ORF">H0A75_06675</name>
</gene>
<dbReference type="Proteomes" id="UP000537890">
    <property type="component" value="Unassembled WGS sequence"/>
</dbReference>
<evidence type="ECO:0000313" key="2">
    <source>
        <dbReference type="EMBL" id="NYT47298.1"/>
    </source>
</evidence>
<accession>A0A7Z0MP57</accession>
<name>A0A7Z0MP57_9GAMM</name>
<organism evidence="2 3">
    <name type="scientific">Candidatus Methanofishera endochildressiae</name>
    <dbReference type="NCBI Taxonomy" id="2738884"/>
    <lineage>
        <taxon>Bacteria</taxon>
        <taxon>Pseudomonadati</taxon>
        <taxon>Pseudomonadota</taxon>
        <taxon>Gammaproteobacteria</taxon>
        <taxon>Candidatus Methanofishera</taxon>
    </lineage>
</organism>
<comment type="caution">
    <text evidence="2">The sequence shown here is derived from an EMBL/GenBank/DDBJ whole genome shotgun (WGS) entry which is preliminary data.</text>
</comment>
<dbReference type="AlphaFoldDB" id="A0A7Z0MP57"/>
<dbReference type="EMBL" id="JACCHS010000117">
    <property type="protein sequence ID" value="NYT47298.1"/>
    <property type="molecule type" value="Genomic_DNA"/>
</dbReference>
<evidence type="ECO:0000256" key="1">
    <source>
        <dbReference type="SAM" id="Phobius"/>
    </source>
</evidence>
<sequence>MHIESTEYYQQYWLPPKVGDSRAIEAYQDPWATSRLDDLGLSYFFAGKFSLLVQQLFADEDFINRSFNALLFLLLFIMSCNNKRLLLFLSPLLCTPQIWYLYAYTNRGGFVLF</sequence>
<evidence type="ECO:0000313" key="3">
    <source>
        <dbReference type="Proteomes" id="UP000537890"/>
    </source>
</evidence>
<proteinExistence type="predicted"/>
<keyword evidence="1" id="KW-0472">Membrane</keyword>
<keyword evidence="1" id="KW-0812">Transmembrane</keyword>